<comment type="caution">
    <text evidence="1">The sequence shown here is derived from an EMBL/GenBank/DDBJ whole genome shotgun (WGS) entry which is preliminary data.</text>
</comment>
<accession>A0A3M7P7L1</accession>
<reference evidence="1 2" key="1">
    <citation type="journal article" date="2018" name="Sci. Rep.">
        <title>Genomic signatures of local adaptation to the degree of environmental predictability in rotifers.</title>
        <authorList>
            <person name="Franch-Gras L."/>
            <person name="Hahn C."/>
            <person name="Garcia-Roger E.M."/>
            <person name="Carmona M.J."/>
            <person name="Serra M."/>
            <person name="Gomez A."/>
        </authorList>
    </citation>
    <scope>NUCLEOTIDE SEQUENCE [LARGE SCALE GENOMIC DNA]</scope>
    <source>
        <strain evidence="1">HYR1</strain>
    </source>
</reference>
<proteinExistence type="predicted"/>
<sequence length="95" mass="11093">MLSIKPPYIFKNAYQHDIEHGELLRKSLALNFVLSKGIRFLNYLPIEESKCMQNYSEAHYFLIHKAQNKTLYALAKLGIWRSDAANLCIECDKMK</sequence>
<keyword evidence="2" id="KW-1185">Reference proteome</keyword>
<dbReference type="Proteomes" id="UP000276133">
    <property type="component" value="Unassembled WGS sequence"/>
</dbReference>
<evidence type="ECO:0000313" key="2">
    <source>
        <dbReference type="Proteomes" id="UP000276133"/>
    </source>
</evidence>
<evidence type="ECO:0000313" key="1">
    <source>
        <dbReference type="EMBL" id="RMZ95058.1"/>
    </source>
</evidence>
<dbReference type="EMBL" id="REGN01012628">
    <property type="protein sequence ID" value="RMZ95058.1"/>
    <property type="molecule type" value="Genomic_DNA"/>
</dbReference>
<gene>
    <name evidence="1" type="ORF">BpHYR1_024266</name>
</gene>
<name>A0A3M7P7L1_BRAPC</name>
<dbReference type="AlphaFoldDB" id="A0A3M7P7L1"/>
<protein>
    <submittedName>
        <fullName evidence="1">Uncharacterized protein</fullName>
    </submittedName>
</protein>
<organism evidence="1 2">
    <name type="scientific">Brachionus plicatilis</name>
    <name type="common">Marine rotifer</name>
    <name type="synonym">Brachionus muelleri</name>
    <dbReference type="NCBI Taxonomy" id="10195"/>
    <lineage>
        <taxon>Eukaryota</taxon>
        <taxon>Metazoa</taxon>
        <taxon>Spiralia</taxon>
        <taxon>Gnathifera</taxon>
        <taxon>Rotifera</taxon>
        <taxon>Eurotatoria</taxon>
        <taxon>Monogononta</taxon>
        <taxon>Pseudotrocha</taxon>
        <taxon>Ploima</taxon>
        <taxon>Brachionidae</taxon>
        <taxon>Brachionus</taxon>
    </lineage>
</organism>